<dbReference type="HOGENOM" id="CLU_103675_1_0_9"/>
<dbReference type="InterPro" id="IPR025374">
    <property type="entry name" value="DUF4364"/>
</dbReference>
<dbReference type="InterPro" id="IPR036388">
    <property type="entry name" value="WH-like_DNA-bd_sf"/>
</dbReference>
<evidence type="ECO:0000313" key="2">
    <source>
        <dbReference type="Proteomes" id="UP000013523"/>
    </source>
</evidence>
<dbReference type="STRING" id="86416.Clopa_3117"/>
<protein>
    <recommendedName>
        <fullName evidence="3">DUF4364 domain-containing protein</fullName>
    </recommendedName>
</protein>
<proteinExistence type="predicted"/>
<dbReference type="EMBL" id="CP003261">
    <property type="protein sequence ID" value="AGK97932.1"/>
    <property type="molecule type" value="Genomic_DNA"/>
</dbReference>
<organism evidence="1 2">
    <name type="scientific">Clostridium pasteurianum BC1</name>
    <dbReference type="NCBI Taxonomy" id="86416"/>
    <lineage>
        <taxon>Bacteria</taxon>
        <taxon>Bacillati</taxon>
        <taxon>Bacillota</taxon>
        <taxon>Clostridia</taxon>
        <taxon>Eubacteriales</taxon>
        <taxon>Clostridiaceae</taxon>
        <taxon>Clostridium</taxon>
    </lineage>
</organism>
<dbReference type="AlphaFoldDB" id="R4K464"/>
<dbReference type="OrthoDB" id="9783597at2"/>
<name>R4K464_CLOPA</name>
<reference evidence="1 2" key="1">
    <citation type="submission" date="2012-01" db="EMBL/GenBank/DDBJ databases">
        <title>Complete sequence of chromosome of Clostridium pasteurianum BC1.</title>
        <authorList>
            <consortium name="US DOE Joint Genome Institute"/>
            <person name="Lucas S."/>
            <person name="Han J."/>
            <person name="Lapidus A."/>
            <person name="Cheng J.-F."/>
            <person name="Goodwin L."/>
            <person name="Pitluck S."/>
            <person name="Peters L."/>
            <person name="Mikhailova N."/>
            <person name="Teshima H."/>
            <person name="Detter J.C."/>
            <person name="Han C."/>
            <person name="Tapia R."/>
            <person name="Land M."/>
            <person name="Hauser L."/>
            <person name="Kyrpides N."/>
            <person name="Ivanova N."/>
            <person name="Pagani I."/>
            <person name="Dunn J."/>
            <person name="Taghavi S."/>
            <person name="Francis A."/>
            <person name="van der Lelie D."/>
            <person name="Woyke T."/>
        </authorList>
    </citation>
    <scope>NUCLEOTIDE SEQUENCE [LARGE SCALE GENOMIC DNA]</scope>
    <source>
        <strain evidence="1 2">BC1</strain>
    </source>
</reference>
<dbReference type="Gene3D" id="1.10.10.10">
    <property type="entry name" value="Winged helix-like DNA-binding domain superfamily/Winged helix DNA-binding domain"/>
    <property type="match status" value="1"/>
</dbReference>
<evidence type="ECO:0000313" key="1">
    <source>
        <dbReference type="EMBL" id="AGK97932.1"/>
    </source>
</evidence>
<gene>
    <name evidence="1" type="ORF">Clopa_3117</name>
</gene>
<dbReference type="Pfam" id="PF14277">
    <property type="entry name" value="DUF4364"/>
    <property type="match status" value="1"/>
</dbReference>
<dbReference type="KEGG" id="cpas:Clopa_3117"/>
<sequence length="175" mass="20174">MFDDTLELAENKLLLIYILKQIKLPVSKNQLTEIVLKNNFINYFTLQEYISELISANFISYNDIDGKHRLTVTSKGDKVLNMFSNRVSETKKTLIDTYIKSNIINIRKEISLTANYTLANNDSFTVNLKATENEITLIDLKLNVVSNKQARDLCSKWKNNSSELYTKIINILIDD</sequence>
<dbReference type="Proteomes" id="UP000013523">
    <property type="component" value="Chromosome"/>
</dbReference>
<accession>R4K464</accession>
<dbReference type="RefSeq" id="WP_015616220.1">
    <property type="nucleotide sequence ID" value="NC_021182.1"/>
</dbReference>
<dbReference type="PATRIC" id="fig|86416.3.peg.3102"/>
<evidence type="ECO:0008006" key="3">
    <source>
        <dbReference type="Google" id="ProtNLM"/>
    </source>
</evidence>
<dbReference type="eggNOG" id="COG3432">
    <property type="taxonomic scope" value="Bacteria"/>
</dbReference>
<keyword evidence="2" id="KW-1185">Reference proteome</keyword>